<reference evidence="2 3" key="1">
    <citation type="submission" date="2018-01" db="EMBL/GenBank/DDBJ databases">
        <authorList>
            <person name="Gaut B.S."/>
            <person name="Morton B.R."/>
            <person name="Clegg M.T."/>
            <person name="Duvall M.R."/>
        </authorList>
    </citation>
    <scope>NUCLEOTIDE SEQUENCE [LARGE SCALE GENOMIC DNA]</scope>
    <source>
        <strain evidence="2">Cupriavidus taiwanensis LMG 19425</strain>
    </source>
</reference>
<organism evidence="2 3">
    <name type="scientific">Cupriavidus taiwanensis</name>
    <dbReference type="NCBI Taxonomy" id="164546"/>
    <lineage>
        <taxon>Bacteria</taxon>
        <taxon>Pseudomonadati</taxon>
        <taxon>Pseudomonadota</taxon>
        <taxon>Betaproteobacteria</taxon>
        <taxon>Burkholderiales</taxon>
        <taxon>Burkholderiaceae</taxon>
        <taxon>Cupriavidus</taxon>
    </lineage>
</organism>
<sequence length="699" mass="75431">MVVPSLSVACLSGSVRLNAVAADPRDVAGRCGPRGKLHDKNRPLARLLCDGSQRGGIAVGARGCGIQLRQVECAATLFRDPCVAPEQAEQAAPQAELRERIGRHACRRARCESGLVAEPLQRAGDGVDPDAVAVAHTRQRAARQRLGADVDHRRHLAGGAGHAPVGHQRHLVAGILQRAQHRGQPVQFGHAVGIRPLETHHRDQVAAQLARIERGLQRLLRIEHPHRGFDHAVLRRHRRDLDHAAAQVALHQPQAALGGERRGGGRQHLRVAALCGAVAPAQHAVRHHRFLRVTGQARTGHGLHVLVQQPGLQQLADHEAGAPGGMEMVHIGRAIGIDPRQQRRDARQQVKVVPVDDDAGGARHRHQMDGVVGRPAGGQQADHGIGDGAFVDDARQRQVAVAARAQRDRALRRRGRQRIAQAAVGMDEGRARQVQAHDLHQELVAVGGAVEGTGAGAVIGLAFGFQQRIAPDLAGGVELAYARLFLVGQPAGHRTRRDEHHRQVAELERAHQQARHDLVAHAQHQRRIEGVVRQRHRGAHGNRIAREQRQLHAGVALRDAVAHRRHAARHLRHRADRARGLADHRGIALIGLVRRQHVVVRGDDAKVGRMLDAQLQLVAGRQRGKAVRQVGARHAAQRAQLRLRTLAAGKVGGTAGAAARNDAVGNGLKLGMDGGRHGVTVLGGGLRHGGPAPLRRRRP</sequence>
<name>A0A375IHY9_9BURK</name>
<evidence type="ECO:0000313" key="2">
    <source>
        <dbReference type="EMBL" id="SPK72805.1"/>
    </source>
</evidence>
<dbReference type="EMBL" id="LT991976">
    <property type="protein sequence ID" value="SPK72805.1"/>
    <property type="molecule type" value="Genomic_DNA"/>
</dbReference>
<dbReference type="Proteomes" id="UP000255505">
    <property type="component" value="Chromosome I"/>
</dbReference>
<feature type="region of interest" description="Disordered" evidence="1">
    <location>
        <begin position="358"/>
        <end position="381"/>
    </location>
</feature>
<accession>A0A375IHY9</accession>
<evidence type="ECO:0000313" key="3">
    <source>
        <dbReference type="Proteomes" id="UP000255505"/>
    </source>
</evidence>
<evidence type="ECO:0000256" key="1">
    <source>
        <dbReference type="SAM" id="MobiDB-lite"/>
    </source>
</evidence>
<dbReference type="AlphaFoldDB" id="A0A375IHY9"/>
<gene>
    <name evidence="2" type="ORF">CT19425_80183</name>
</gene>
<proteinExistence type="predicted"/>
<protein>
    <submittedName>
        <fullName evidence="2">Uncharacterized protein</fullName>
    </submittedName>
</protein>